<keyword evidence="4" id="KW-0229">DNA integration</keyword>
<keyword evidence="8" id="KW-1160">Virus entry into host cell</keyword>
<dbReference type="Pfam" id="PF14659">
    <property type="entry name" value="Phage_int_SAM_3"/>
    <property type="match status" value="1"/>
</dbReference>
<evidence type="ECO:0000256" key="4">
    <source>
        <dbReference type="ARBA" id="ARBA00022908"/>
    </source>
</evidence>
<dbReference type="InterPro" id="IPR002104">
    <property type="entry name" value="Integrase_catalytic"/>
</dbReference>
<name>A0A482JN57_9CAUD</name>
<feature type="domain" description="Tyr recombinase" evidence="11">
    <location>
        <begin position="199"/>
        <end position="433"/>
    </location>
</feature>
<evidence type="ECO:0000256" key="10">
    <source>
        <dbReference type="PROSITE-ProRule" id="PRU01248"/>
    </source>
</evidence>
<dbReference type="CDD" id="cd01189">
    <property type="entry name" value="INT_ICEBs1_C_like"/>
    <property type="match status" value="1"/>
</dbReference>
<comment type="similarity">
    <text evidence="1">Belongs to the 'phage' integrase family.</text>
</comment>
<dbReference type="PANTHER" id="PTHR30629:SF2">
    <property type="entry name" value="PROPHAGE INTEGRASE INTS-RELATED"/>
    <property type="match status" value="1"/>
</dbReference>
<evidence type="ECO:0000256" key="3">
    <source>
        <dbReference type="ARBA" id="ARBA00022679"/>
    </source>
</evidence>
<evidence type="ECO:0000313" key="14">
    <source>
        <dbReference type="Proteomes" id="UP000295568"/>
    </source>
</evidence>
<evidence type="ECO:0000256" key="1">
    <source>
        <dbReference type="ARBA" id="ARBA00008857"/>
    </source>
</evidence>
<reference evidence="13 14" key="1">
    <citation type="submission" date="2019-02" db="EMBL/GenBank/DDBJ databases">
        <authorList>
            <person name="Rowley M."/>
            <person name="Stucki C."/>
            <person name="Ghiringhelli B."/>
            <person name="Naegele L."/>
            <person name="Emmons C.B."/>
            <person name="Slowan-Pomeroy T."/>
            <person name="Briggs L.A."/>
            <person name="Garlena R.A."/>
            <person name="Russell D.A."/>
            <person name="Pope W.H."/>
            <person name="Molloy S.D."/>
            <person name="Jacobs-Sera D."/>
            <person name="Hatfull G.F."/>
        </authorList>
    </citation>
    <scope>NUCLEOTIDE SEQUENCE [LARGE SCALE GENOMIC DNA]</scope>
</reference>
<evidence type="ECO:0000259" key="11">
    <source>
        <dbReference type="PROSITE" id="PS51898"/>
    </source>
</evidence>
<evidence type="ECO:0000256" key="2">
    <source>
        <dbReference type="ARBA" id="ARBA00016082"/>
    </source>
</evidence>
<dbReference type="SUPFAM" id="SSF56349">
    <property type="entry name" value="DNA breaking-rejoining enzymes"/>
    <property type="match status" value="1"/>
</dbReference>
<dbReference type="GO" id="GO:0003677">
    <property type="term" value="F:DNA binding"/>
    <property type="evidence" value="ECO:0007669"/>
    <property type="project" value="UniProtKB-UniRule"/>
</dbReference>
<proteinExistence type="inferred from homology"/>
<keyword evidence="3" id="KW-0808">Transferase</keyword>
<gene>
    <name evidence="13" type="primary">67</name>
    <name evidence="13" type="ORF">SEA_BRUTONGASTER_67</name>
</gene>
<keyword evidence="5 10" id="KW-0238">DNA-binding</keyword>
<dbReference type="GO" id="GO:0006310">
    <property type="term" value="P:DNA recombination"/>
    <property type="evidence" value="ECO:0007669"/>
    <property type="project" value="UniProtKB-KW"/>
</dbReference>
<organism evidence="13 14">
    <name type="scientific">Gordonia phage BrutonGaster</name>
    <dbReference type="NCBI Taxonomy" id="2530116"/>
    <lineage>
        <taxon>Viruses</taxon>
        <taxon>Duplodnaviria</taxon>
        <taxon>Heunggongvirae</taxon>
        <taxon>Uroviricota</taxon>
        <taxon>Caudoviricetes</taxon>
        <taxon>Oneupvirus</taxon>
        <taxon>Oneupvirus brutongaster</taxon>
    </lineage>
</organism>
<dbReference type="InterPro" id="IPR010998">
    <property type="entry name" value="Integrase_recombinase_N"/>
</dbReference>
<dbReference type="RefSeq" id="YP_009820581.1">
    <property type="nucleotide sequence ID" value="NC_048169.1"/>
</dbReference>
<evidence type="ECO:0000313" key="13">
    <source>
        <dbReference type="EMBL" id="QBP33284.1"/>
    </source>
</evidence>
<dbReference type="EMBL" id="MK524501">
    <property type="protein sequence ID" value="QBP33284.1"/>
    <property type="molecule type" value="Genomic_DNA"/>
</dbReference>
<dbReference type="Pfam" id="PF00589">
    <property type="entry name" value="Phage_integrase"/>
    <property type="match status" value="1"/>
</dbReference>
<evidence type="ECO:0000256" key="9">
    <source>
        <dbReference type="ARBA" id="ARBA00049605"/>
    </source>
</evidence>
<dbReference type="InterPro" id="IPR050808">
    <property type="entry name" value="Phage_Integrase"/>
</dbReference>
<evidence type="ECO:0000256" key="6">
    <source>
        <dbReference type="ARBA" id="ARBA00023172"/>
    </source>
</evidence>
<evidence type="ECO:0000259" key="12">
    <source>
        <dbReference type="PROSITE" id="PS51900"/>
    </source>
</evidence>
<dbReference type="GO" id="GO:0046718">
    <property type="term" value="P:symbiont entry into host cell"/>
    <property type="evidence" value="ECO:0007669"/>
    <property type="project" value="UniProtKB-KW"/>
</dbReference>
<evidence type="ECO:0000256" key="7">
    <source>
        <dbReference type="ARBA" id="ARBA00023195"/>
    </source>
</evidence>
<dbReference type="InterPro" id="IPR013762">
    <property type="entry name" value="Integrase-like_cat_sf"/>
</dbReference>
<evidence type="ECO:0000256" key="5">
    <source>
        <dbReference type="ARBA" id="ARBA00023125"/>
    </source>
</evidence>
<dbReference type="GO" id="GO:0075713">
    <property type="term" value="P:establishment of integrated proviral latency"/>
    <property type="evidence" value="ECO:0007669"/>
    <property type="project" value="UniProtKB-KW"/>
</dbReference>
<dbReference type="PANTHER" id="PTHR30629">
    <property type="entry name" value="PROPHAGE INTEGRASE"/>
    <property type="match status" value="1"/>
</dbReference>
<keyword evidence="14" id="KW-1185">Reference proteome</keyword>
<dbReference type="InterPro" id="IPR011010">
    <property type="entry name" value="DNA_brk_join_enz"/>
</dbReference>
<comment type="function">
    <text evidence="9">Integrase is necessary for integration of the phage into the host genome by site-specific recombination. In conjunction with excisionase, integrase is also necessary for excision of the prophage from the host genome.</text>
</comment>
<feature type="domain" description="Core-binding (CB)" evidence="12">
    <location>
        <begin position="76"/>
        <end position="156"/>
    </location>
</feature>
<dbReference type="KEGG" id="vg:55012025"/>
<dbReference type="Gene3D" id="1.10.150.130">
    <property type="match status" value="1"/>
</dbReference>
<dbReference type="Gene3D" id="1.10.443.10">
    <property type="entry name" value="Intergrase catalytic core"/>
    <property type="match status" value="1"/>
</dbReference>
<keyword evidence="6" id="KW-0233">DNA recombination</keyword>
<protein>
    <recommendedName>
        <fullName evidence="2">Integrase</fullName>
    </recommendedName>
</protein>
<dbReference type="GO" id="GO:0016740">
    <property type="term" value="F:transferase activity"/>
    <property type="evidence" value="ECO:0007669"/>
    <property type="project" value="UniProtKB-KW"/>
</dbReference>
<dbReference type="GO" id="GO:0015074">
    <property type="term" value="P:DNA integration"/>
    <property type="evidence" value="ECO:0007669"/>
    <property type="project" value="UniProtKB-KW"/>
</dbReference>
<dbReference type="InterPro" id="IPR044068">
    <property type="entry name" value="CB"/>
</dbReference>
<dbReference type="PROSITE" id="PS51900">
    <property type="entry name" value="CB"/>
    <property type="match status" value="1"/>
</dbReference>
<dbReference type="PROSITE" id="PS51898">
    <property type="entry name" value="TYR_RECOMBINASE"/>
    <property type="match status" value="1"/>
</dbReference>
<sequence length="455" mass="50746">MAEEPKKTRAKKGTGGMRYRADKDVWIASADVGFDAQGNRVRLEATGKTEYQAQQRLNKKVREYHKSPTQSKAAKGTVAEWLDKWLNEVRRGRIRPTTKRSYDSHIRNHINPVMGKKKLAKLTPEDIRQMMRDIEKRQADARKAAAAAGSSTRVGDGPRCAKYAHTIMRKALGDAVREGLVPRNVASKDYVEPMGAVEKEQKALDAAQARNFLRIALESNDPWATRWAAALLTGTRQGELIGLTWDRVDFENKRLYFTKQLQLLGNTHGCGEADENGLYPCGKLVARACPKREFDIDEKYRSETEIISGSIAWVPTKTKMSKRALPMIEPLAKILRAHQAMTAGQPNPHNLVWHEPDGRPLNPRKDYDNWLAALDRAGLEHVKLHSTRASAASIMSEMGIDREVIAEILGHTNLSTTALYAKVGETYRREALSSLGSLVDMFGESDGGHTPALDA</sequence>
<dbReference type="GO" id="GO:0044826">
    <property type="term" value="P:viral genome integration into host DNA"/>
    <property type="evidence" value="ECO:0007669"/>
    <property type="project" value="UniProtKB-KW"/>
</dbReference>
<dbReference type="Proteomes" id="UP000295568">
    <property type="component" value="Segment"/>
</dbReference>
<keyword evidence="7" id="KW-1179">Viral genome integration</keyword>
<dbReference type="InterPro" id="IPR004107">
    <property type="entry name" value="Integrase_SAM-like_N"/>
</dbReference>
<accession>A0A482JN57</accession>
<dbReference type="GeneID" id="55012025"/>
<evidence type="ECO:0000256" key="8">
    <source>
        <dbReference type="ARBA" id="ARBA00023296"/>
    </source>
</evidence>